<feature type="transmembrane region" description="Helical" evidence="1">
    <location>
        <begin position="20"/>
        <end position="42"/>
    </location>
</feature>
<proteinExistence type="predicted"/>
<accession>A0A6A4HKI8</accession>
<evidence type="ECO:0008006" key="4">
    <source>
        <dbReference type="Google" id="ProtNLM"/>
    </source>
</evidence>
<keyword evidence="1" id="KW-1133">Transmembrane helix</keyword>
<feature type="transmembrane region" description="Helical" evidence="1">
    <location>
        <begin position="54"/>
        <end position="82"/>
    </location>
</feature>
<keyword evidence="3" id="KW-1185">Reference proteome</keyword>
<keyword evidence="1" id="KW-0472">Membrane</keyword>
<dbReference type="EMBL" id="ML769489">
    <property type="protein sequence ID" value="KAE9397968.1"/>
    <property type="molecule type" value="Genomic_DNA"/>
</dbReference>
<sequence length="344" mass="38052">MTPQEIEVLKSTGELFVRTFAYNVPLTLFYGAYVILASLAMYCILSLRRTHSIWILFTLLIITLLVTTVYFGAYVSAAFILMQTTLVKNTELALQERLALAQSSIVNLQIVQLWFGGVNGLLYIFGDGIVVWRAYAVWSDRPKVIILPALMLLASFAIFLTSSSLRTVSTIRPDALRISSTVTGHLVAAGFSMSIATNLLSTVMIGIKAYQHIRLTKTVGADSVTVAKVLVFLTESGMVYVALQIIDMCLALLDDAPPNSAFNITSRVWGPMMDLFSAIYPTLVILIVHGRHLHRRSQTEESSSLPVFSESSFRTRITTYGGSSLHLDSQWQMAEKESGRLPKP</sequence>
<evidence type="ECO:0000256" key="1">
    <source>
        <dbReference type="SAM" id="Phobius"/>
    </source>
</evidence>
<keyword evidence="1" id="KW-0812">Transmembrane</keyword>
<feature type="transmembrane region" description="Helical" evidence="1">
    <location>
        <begin position="185"/>
        <end position="210"/>
    </location>
</feature>
<reference evidence="2" key="1">
    <citation type="journal article" date="2019" name="Environ. Microbiol.">
        <title>Fungal ecological strategies reflected in gene transcription - a case study of two litter decomposers.</title>
        <authorList>
            <person name="Barbi F."/>
            <person name="Kohler A."/>
            <person name="Barry K."/>
            <person name="Baskaran P."/>
            <person name="Daum C."/>
            <person name="Fauchery L."/>
            <person name="Ihrmark K."/>
            <person name="Kuo A."/>
            <person name="LaButti K."/>
            <person name="Lipzen A."/>
            <person name="Morin E."/>
            <person name="Grigoriev I.V."/>
            <person name="Henrissat B."/>
            <person name="Lindahl B."/>
            <person name="Martin F."/>
        </authorList>
    </citation>
    <scope>NUCLEOTIDE SEQUENCE</scope>
    <source>
        <strain evidence="2">JB14</strain>
    </source>
</reference>
<dbReference type="AlphaFoldDB" id="A0A6A4HKI8"/>
<evidence type="ECO:0000313" key="3">
    <source>
        <dbReference type="Proteomes" id="UP000799118"/>
    </source>
</evidence>
<feature type="transmembrane region" description="Helical" evidence="1">
    <location>
        <begin position="113"/>
        <end position="132"/>
    </location>
</feature>
<dbReference type="Proteomes" id="UP000799118">
    <property type="component" value="Unassembled WGS sequence"/>
</dbReference>
<evidence type="ECO:0000313" key="2">
    <source>
        <dbReference type="EMBL" id="KAE9397968.1"/>
    </source>
</evidence>
<gene>
    <name evidence="2" type="ORF">BT96DRAFT_1020418</name>
</gene>
<feature type="transmembrane region" description="Helical" evidence="1">
    <location>
        <begin position="268"/>
        <end position="288"/>
    </location>
</feature>
<name>A0A6A4HKI8_9AGAR</name>
<feature type="transmembrane region" description="Helical" evidence="1">
    <location>
        <begin position="230"/>
        <end position="253"/>
    </location>
</feature>
<protein>
    <recommendedName>
        <fullName evidence="4">Integral membrane protein</fullName>
    </recommendedName>
</protein>
<feature type="transmembrane region" description="Helical" evidence="1">
    <location>
        <begin position="144"/>
        <end position="165"/>
    </location>
</feature>
<organism evidence="2 3">
    <name type="scientific">Gymnopus androsaceus JB14</name>
    <dbReference type="NCBI Taxonomy" id="1447944"/>
    <lineage>
        <taxon>Eukaryota</taxon>
        <taxon>Fungi</taxon>
        <taxon>Dikarya</taxon>
        <taxon>Basidiomycota</taxon>
        <taxon>Agaricomycotina</taxon>
        <taxon>Agaricomycetes</taxon>
        <taxon>Agaricomycetidae</taxon>
        <taxon>Agaricales</taxon>
        <taxon>Marasmiineae</taxon>
        <taxon>Omphalotaceae</taxon>
        <taxon>Gymnopus</taxon>
    </lineage>
</organism>
<dbReference type="OrthoDB" id="2744793at2759"/>